<name>A0ABV6UIX1_9ACTN</name>
<dbReference type="InterPro" id="IPR015590">
    <property type="entry name" value="Aldehyde_DH_dom"/>
</dbReference>
<proteinExistence type="predicted"/>
<dbReference type="InterPro" id="IPR016161">
    <property type="entry name" value="Ald_DH/histidinol_DH"/>
</dbReference>
<evidence type="ECO:0000256" key="1">
    <source>
        <dbReference type="ARBA" id="ARBA00023002"/>
    </source>
</evidence>
<protein>
    <submittedName>
        <fullName evidence="3">NAD-dependent succinate-semialdehyde dehydrogenase</fullName>
        <ecNumber evidence="3">1.2.1.-</ecNumber>
    </submittedName>
</protein>
<evidence type="ECO:0000313" key="4">
    <source>
        <dbReference type="Proteomes" id="UP001592528"/>
    </source>
</evidence>
<sequence>MTTATSSYPPLALYIDGAWTEGSGTRREPVVDPATGQVLGELPLAEPADLDAALEAADRGWRSWRDTPIETRSRILHTAARLLRERAQEIGRVMTMEQGKPLAEAAGEVQRVANLLEWDCEEARRAYGRIIPTGPGENLTVLREPIGPVAAFVPWNFPAGSPMRKIAAAVSAGCSIVIKASEEVPGTAVLITRAFHDAGLPAGVLNLVFGVPEEVSSHVIVSPVIRFVAFTGSIPVGKHLAQRAASVMKPSAMELGGHAPVIVCADADPKSAAVACARGKYANAGQVCTSPSRFFVHRSIAEEFTTALVEASEAVRVGNGLEPGVQMGPLVNARRREAVHRLVTDAREKGATVLTGGEIPDGPGYFYPPTVLVDVPADAAILSDEPFGPLAPVIVFDDLDEALRQANALPYGLAAYGFTNRADTADRLVRGFEAGILSINHTGGSVPQAPSGGYKESGYGREGGAEGLDGYLVTKRVSHRLQA</sequence>
<gene>
    <name evidence="3" type="ORF">ACEZDJ_08875</name>
</gene>
<dbReference type="Gene3D" id="3.40.605.10">
    <property type="entry name" value="Aldehyde Dehydrogenase, Chain A, domain 1"/>
    <property type="match status" value="1"/>
</dbReference>
<dbReference type="GO" id="GO:0016491">
    <property type="term" value="F:oxidoreductase activity"/>
    <property type="evidence" value="ECO:0007669"/>
    <property type="project" value="UniProtKB-KW"/>
</dbReference>
<dbReference type="PANTHER" id="PTHR43353:SF5">
    <property type="entry name" value="SUCCINATE-SEMIALDEHYDE DEHYDROGENASE, MITOCHONDRIAL"/>
    <property type="match status" value="1"/>
</dbReference>
<dbReference type="EC" id="1.2.1.-" evidence="3"/>
<evidence type="ECO:0000313" key="3">
    <source>
        <dbReference type="EMBL" id="MFC1401399.1"/>
    </source>
</evidence>
<dbReference type="PANTHER" id="PTHR43353">
    <property type="entry name" value="SUCCINATE-SEMIALDEHYDE DEHYDROGENASE, MITOCHONDRIAL"/>
    <property type="match status" value="1"/>
</dbReference>
<accession>A0ABV6UIX1</accession>
<dbReference type="Gene3D" id="3.40.309.10">
    <property type="entry name" value="Aldehyde Dehydrogenase, Chain A, domain 2"/>
    <property type="match status" value="1"/>
</dbReference>
<dbReference type="InterPro" id="IPR016162">
    <property type="entry name" value="Ald_DH_N"/>
</dbReference>
<feature type="domain" description="Aldehyde dehydrogenase" evidence="2">
    <location>
        <begin position="19"/>
        <end position="477"/>
    </location>
</feature>
<dbReference type="Proteomes" id="UP001592528">
    <property type="component" value="Unassembled WGS sequence"/>
</dbReference>
<dbReference type="InterPro" id="IPR016163">
    <property type="entry name" value="Ald_DH_C"/>
</dbReference>
<organism evidence="3 4">
    <name type="scientific">Streptacidiphilus cavernicola</name>
    <dbReference type="NCBI Taxonomy" id="3342716"/>
    <lineage>
        <taxon>Bacteria</taxon>
        <taxon>Bacillati</taxon>
        <taxon>Actinomycetota</taxon>
        <taxon>Actinomycetes</taxon>
        <taxon>Kitasatosporales</taxon>
        <taxon>Streptomycetaceae</taxon>
        <taxon>Streptacidiphilus</taxon>
    </lineage>
</organism>
<evidence type="ECO:0000259" key="2">
    <source>
        <dbReference type="Pfam" id="PF00171"/>
    </source>
</evidence>
<reference evidence="3 4" key="1">
    <citation type="submission" date="2024-09" db="EMBL/GenBank/DDBJ databases">
        <authorList>
            <person name="Lee S.D."/>
        </authorList>
    </citation>
    <scope>NUCLEOTIDE SEQUENCE [LARGE SCALE GENOMIC DNA]</scope>
    <source>
        <strain evidence="3 4">N1-5</strain>
    </source>
</reference>
<dbReference type="EMBL" id="JBHEZZ010000004">
    <property type="protein sequence ID" value="MFC1401399.1"/>
    <property type="molecule type" value="Genomic_DNA"/>
</dbReference>
<dbReference type="SUPFAM" id="SSF53720">
    <property type="entry name" value="ALDH-like"/>
    <property type="match status" value="1"/>
</dbReference>
<comment type="caution">
    <text evidence="3">The sequence shown here is derived from an EMBL/GenBank/DDBJ whole genome shotgun (WGS) entry which is preliminary data.</text>
</comment>
<dbReference type="Pfam" id="PF00171">
    <property type="entry name" value="Aldedh"/>
    <property type="match status" value="1"/>
</dbReference>
<dbReference type="CDD" id="cd07103">
    <property type="entry name" value="ALDH_F5_SSADH_GabD"/>
    <property type="match status" value="1"/>
</dbReference>
<keyword evidence="4" id="KW-1185">Reference proteome</keyword>
<keyword evidence="1 3" id="KW-0560">Oxidoreductase</keyword>
<dbReference type="RefSeq" id="WP_030260133.1">
    <property type="nucleotide sequence ID" value="NZ_JBHEZZ010000004.1"/>
</dbReference>
<dbReference type="InterPro" id="IPR050740">
    <property type="entry name" value="Aldehyde_DH_Superfamily"/>
</dbReference>